<keyword evidence="12" id="KW-0378">Hydrolase</keyword>
<dbReference type="InterPro" id="IPR013320">
    <property type="entry name" value="ConA-like_dom_sf"/>
</dbReference>
<dbReference type="GO" id="GO:0006078">
    <property type="term" value="P:(1-&gt;6)-beta-D-glucan biosynthetic process"/>
    <property type="evidence" value="ECO:0007669"/>
    <property type="project" value="TreeGrafter"/>
</dbReference>
<keyword evidence="3 10" id="KW-0812">Transmembrane</keyword>
<evidence type="ECO:0000256" key="5">
    <source>
        <dbReference type="ARBA" id="ARBA00022989"/>
    </source>
</evidence>
<dbReference type="InterPro" id="IPR000757">
    <property type="entry name" value="Beta-glucanase-like"/>
</dbReference>
<sequence length="584" mass="64532">MRSRPYLSSSPQAYQNLLPEDGSRESSSTSFSEFQYNILDQRNSSSLEAGSALRMEKISYGPEDWEPEADDYLHNPSPDDDDSLCMGLFSVRAFMNLGCLFVLGGALLVLFGGYPIITYVRSLEPSTGGAFNLGGVNGSGQVPATISGLGLIDDDTPESAYTMTSNTGVEWELVFSDEFNVDGRSFYSGDDPYWEANDLHAWATDDLEWYSPEAVTTANGSLVLTLSNITQHDLYYQGAEISSWNKFCFTGGRLEASVKLPGRPDVYGLWPAVWTLGNLGRVGYGGTLDGLWPYSYDSCDVGTVANQSKNGVPEGASNLNEWGTPVSYLPGQRLSRCTCANDTTHPGPKHSDGTWVGRSAPEIDLFEAQVDNTLLEGQVSQSCQFAPFNPYYLWLNETNMDIYNTSITALNSYSGGQEQQSTSCLTYTNQNCYEHPLTDGDDCYSVYAFEYLPGSDGYITWFSDDTPSWQYQEGGMAANSVLEVSDRPVPQEPMYIIINLALSTAFGAIDYDGLEDLWPVHMYVDYIRVYQDPSLKNIGCDPDDFPTAEYIALYPEGYANPNITTWEQMTDDAPRPGNSWLDEC</sequence>
<dbReference type="GO" id="GO:0005789">
    <property type="term" value="C:endoplasmic reticulum membrane"/>
    <property type="evidence" value="ECO:0007669"/>
    <property type="project" value="TreeGrafter"/>
</dbReference>
<keyword evidence="5 10" id="KW-1133">Transmembrane helix</keyword>
<organism evidence="12">
    <name type="scientific">Phaffia rhodozyma</name>
    <name type="common">Yeast</name>
    <name type="synonym">Xanthophyllomyces dendrorhous</name>
    <dbReference type="NCBI Taxonomy" id="264483"/>
    <lineage>
        <taxon>Eukaryota</taxon>
        <taxon>Fungi</taxon>
        <taxon>Dikarya</taxon>
        <taxon>Basidiomycota</taxon>
        <taxon>Agaricomycotina</taxon>
        <taxon>Tremellomycetes</taxon>
        <taxon>Cystofilobasidiales</taxon>
        <taxon>Mrakiaceae</taxon>
        <taxon>Phaffia</taxon>
    </lineage>
</organism>
<feature type="transmembrane region" description="Helical" evidence="10">
    <location>
        <begin position="93"/>
        <end position="117"/>
    </location>
</feature>
<comment type="subcellular location">
    <subcellularLocation>
        <location evidence="1">Membrane</location>
        <topology evidence="1">Single-pass type II membrane protein</topology>
    </subcellularLocation>
</comment>
<feature type="region of interest" description="Disordered" evidence="9">
    <location>
        <begin position="1"/>
        <end position="29"/>
    </location>
</feature>
<dbReference type="SUPFAM" id="SSF49899">
    <property type="entry name" value="Concanavalin A-like lectins/glucanases"/>
    <property type="match status" value="1"/>
</dbReference>
<evidence type="ECO:0000256" key="9">
    <source>
        <dbReference type="SAM" id="MobiDB-lite"/>
    </source>
</evidence>
<reference evidence="12" key="1">
    <citation type="journal article" date="2016" name="Microb. Cell Fact.">
        <title>Regulation of carotenogenesis in the red yeast Xanthophyllomyces dendrorhous: the role of the transcriptional co-repressor complex Cyc8-Tup1 involved in catabolic repression.</title>
        <authorList>
            <person name="Cordova P."/>
            <person name="Alcaino J."/>
            <person name="Bravo N."/>
            <person name="Barahona S."/>
            <person name="Sepulveda D."/>
            <person name="Fernandez-Lobato M."/>
            <person name="Baeza M."/>
            <person name="Cifuentes V."/>
        </authorList>
    </citation>
    <scope>NUCLEOTIDE SEQUENCE</scope>
    <source>
        <strain evidence="12">UCD 67-385</strain>
    </source>
</reference>
<dbReference type="Gene3D" id="2.60.120.200">
    <property type="match status" value="2"/>
</dbReference>
<comment type="similarity">
    <text evidence="2">Belongs to the SKN1/KRE6 family.</text>
</comment>
<proteinExistence type="evidence at transcript level"/>
<dbReference type="GO" id="GO:0015926">
    <property type="term" value="F:glucosidase activity"/>
    <property type="evidence" value="ECO:0007669"/>
    <property type="project" value="TreeGrafter"/>
</dbReference>
<evidence type="ECO:0000256" key="2">
    <source>
        <dbReference type="ARBA" id="ARBA00010962"/>
    </source>
</evidence>
<dbReference type="InterPro" id="IPR005629">
    <property type="entry name" value="Skn1/Kre6/Sbg1"/>
</dbReference>
<keyword evidence="7" id="KW-0325">Glycoprotein</keyword>
<feature type="compositionally biased region" description="Polar residues" evidence="9">
    <location>
        <begin position="1"/>
        <end position="15"/>
    </location>
</feature>
<accession>A0A1I9Q714</accession>
<dbReference type="GO" id="GO:0005886">
    <property type="term" value="C:plasma membrane"/>
    <property type="evidence" value="ECO:0007669"/>
    <property type="project" value="TreeGrafter"/>
</dbReference>
<evidence type="ECO:0000256" key="3">
    <source>
        <dbReference type="ARBA" id="ARBA00022692"/>
    </source>
</evidence>
<dbReference type="FunFam" id="2.60.120.200:FF:000259">
    <property type="entry name" value="Chromosome 9, whole genome shotgun sequence"/>
    <property type="match status" value="1"/>
</dbReference>
<dbReference type="PROSITE" id="PS51762">
    <property type="entry name" value="GH16_2"/>
    <property type="match status" value="1"/>
</dbReference>
<protein>
    <submittedName>
        <fullName evidence="12">Glycoside hydrolase family 16 protein</fullName>
    </submittedName>
</protein>
<keyword evidence="4" id="KW-0735">Signal-anchor</keyword>
<evidence type="ECO:0000256" key="4">
    <source>
        <dbReference type="ARBA" id="ARBA00022968"/>
    </source>
</evidence>
<dbReference type="PANTHER" id="PTHR31361">
    <property type="entry name" value="BETA-GLUCAN SYNTHESIS-ASSOCIATED PROTEIN KRE6-RELATED"/>
    <property type="match status" value="1"/>
</dbReference>
<dbReference type="GO" id="GO:0031505">
    <property type="term" value="P:fungal-type cell wall organization"/>
    <property type="evidence" value="ECO:0007669"/>
    <property type="project" value="TreeGrafter"/>
</dbReference>
<evidence type="ECO:0000256" key="6">
    <source>
        <dbReference type="ARBA" id="ARBA00023136"/>
    </source>
</evidence>
<keyword evidence="6 10" id="KW-0472">Membrane</keyword>
<dbReference type="Pfam" id="PF03935">
    <property type="entry name" value="SKN1_KRE6_Sbg1"/>
    <property type="match status" value="1"/>
</dbReference>
<evidence type="ECO:0000259" key="11">
    <source>
        <dbReference type="PROSITE" id="PS51762"/>
    </source>
</evidence>
<dbReference type="EMBL" id="KX517866">
    <property type="protein sequence ID" value="AOR51690.1"/>
    <property type="molecule type" value="mRNA"/>
</dbReference>
<evidence type="ECO:0000256" key="7">
    <source>
        <dbReference type="ARBA" id="ARBA00023180"/>
    </source>
</evidence>
<evidence type="ECO:0000313" key="12">
    <source>
        <dbReference type="EMBL" id="AOR51690.1"/>
    </source>
</evidence>
<name>A0A1I9Q714_PHARH</name>
<evidence type="ECO:0000256" key="1">
    <source>
        <dbReference type="ARBA" id="ARBA00004606"/>
    </source>
</evidence>
<evidence type="ECO:0000256" key="8">
    <source>
        <dbReference type="ARBA" id="ARBA00023316"/>
    </source>
</evidence>
<dbReference type="PANTHER" id="PTHR31361:SF1">
    <property type="entry name" value="BETA-GLUCAN SYNTHESIS-ASSOCIATED PROTEIN KRE6-RELATED"/>
    <property type="match status" value="1"/>
</dbReference>
<gene>
    <name evidence="12" type="primary">SKN1</name>
</gene>
<evidence type="ECO:0000256" key="10">
    <source>
        <dbReference type="SAM" id="Phobius"/>
    </source>
</evidence>
<keyword evidence="8" id="KW-0961">Cell wall biogenesis/degradation</keyword>
<feature type="domain" description="GH16" evidence="11">
    <location>
        <begin position="154"/>
        <end position="535"/>
    </location>
</feature>
<dbReference type="AlphaFoldDB" id="A0A1I9Q714"/>